<evidence type="ECO:0000259" key="1">
    <source>
        <dbReference type="PROSITE" id="PS51186"/>
    </source>
</evidence>
<dbReference type="GO" id="GO:0005737">
    <property type="term" value="C:cytoplasm"/>
    <property type="evidence" value="ECO:0007669"/>
    <property type="project" value="TreeGrafter"/>
</dbReference>
<protein>
    <submittedName>
        <fullName evidence="2">Ribosomal-protein-serine acetyltransferase, putative</fullName>
    </submittedName>
</protein>
<dbReference type="Pfam" id="PF13302">
    <property type="entry name" value="Acetyltransf_3"/>
    <property type="match status" value="1"/>
</dbReference>
<keyword evidence="2" id="KW-0808">Transferase</keyword>
<dbReference type="Gene3D" id="3.40.630.30">
    <property type="match status" value="1"/>
</dbReference>
<dbReference type="EMBL" id="CP003017">
    <property type="protein sequence ID" value="AEN88905.1"/>
    <property type="molecule type" value="Genomic_DNA"/>
</dbReference>
<dbReference type="PANTHER" id="PTHR43441:SF12">
    <property type="entry name" value="RIBOSOMAL N-ACETYLTRANSFERASE YDAF-RELATED"/>
    <property type="match status" value="1"/>
</dbReference>
<organism evidence="2 3">
    <name type="scientific">Priestia megaterium (strain WSH-002)</name>
    <name type="common">Bacillus megaterium</name>
    <dbReference type="NCBI Taxonomy" id="1006007"/>
    <lineage>
        <taxon>Bacteria</taxon>
        <taxon>Bacillati</taxon>
        <taxon>Bacillota</taxon>
        <taxon>Bacilli</taxon>
        <taxon>Bacillales</taxon>
        <taxon>Bacillaceae</taxon>
        <taxon>Priestia</taxon>
    </lineage>
</organism>
<accession>A0A8D3X104</accession>
<dbReference type="InterPro" id="IPR000182">
    <property type="entry name" value="GNAT_dom"/>
</dbReference>
<evidence type="ECO:0000313" key="3">
    <source>
        <dbReference type="Proteomes" id="UP000001283"/>
    </source>
</evidence>
<dbReference type="PROSITE" id="PS51186">
    <property type="entry name" value="GNAT"/>
    <property type="match status" value="1"/>
</dbReference>
<dbReference type="PANTHER" id="PTHR43441">
    <property type="entry name" value="RIBOSOMAL-PROTEIN-SERINE ACETYLTRANSFERASE"/>
    <property type="match status" value="1"/>
</dbReference>
<proteinExistence type="predicted"/>
<dbReference type="GO" id="GO:0008999">
    <property type="term" value="F:protein-N-terminal-alanine acetyltransferase activity"/>
    <property type="evidence" value="ECO:0007669"/>
    <property type="project" value="TreeGrafter"/>
</dbReference>
<sequence length="210" mass="24516">MLELPTRYAYLSRPIITGGFRMFEYKIDDEVSLHLIESTDAFPLLSLINESRPYLKEWLPWVDSMQSIADYDELIPEWRAQYYNNQGFQAIIRYYGEIAGMIGFHGINWGNKSTSLGYWIGHDFQGKGIMTRAVHGCLNYAFNTLNLHRVEIRCGVNNEKSKAIPTRLGFTEEGICREGEYLYDHYHDLVIYGMLKHEWKQAPYAPWLLS</sequence>
<dbReference type="SUPFAM" id="SSF55729">
    <property type="entry name" value="Acyl-CoA N-acyltransferases (Nat)"/>
    <property type="match status" value="1"/>
</dbReference>
<dbReference type="Proteomes" id="UP000001283">
    <property type="component" value="Chromosome"/>
</dbReference>
<gene>
    <name evidence="2" type="ORF">BMWSH_2023</name>
</gene>
<dbReference type="InterPro" id="IPR016181">
    <property type="entry name" value="Acyl_CoA_acyltransferase"/>
</dbReference>
<feature type="domain" description="N-acetyltransferase" evidence="1">
    <location>
        <begin position="31"/>
        <end position="198"/>
    </location>
</feature>
<dbReference type="InterPro" id="IPR051908">
    <property type="entry name" value="Ribosomal_N-acetyltransferase"/>
</dbReference>
<reference evidence="2 3" key="1">
    <citation type="journal article" date="2011" name="J. Bacteriol.">
        <title>Complete genome sequence of the industrial strain Bacillus megaterium WSH-002.</title>
        <authorList>
            <person name="Liu L."/>
            <person name="Li Y."/>
            <person name="Zhang J."/>
            <person name="Zou W."/>
            <person name="Zhou Z."/>
            <person name="Liu J."/>
            <person name="Li X."/>
            <person name="Wang L."/>
            <person name="Chen J."/>
        </authorList>
    </citation>
    <scope>NUCLEOTIDE SEQUENCE [LARGE SCALE GENOMIC DNA]</scope>
    <source>
        <strain evidence="2 3">WSH-002</strain>
    </source>
</reference>
<dbReference type="AlphaFoldDB" id="A0A8D3X104"/>
<evidence type="ECO:0000313" key="2">
    <source>
        <dbReference type="EMBL" id="AEN88905.1"/>
    </source>
</evidence>
<dbReference type="KEGG" id="bmh:BMWSH_2023"/>
<name>A0A8D3X104_PRIMW</name>
<dbReference type="GO" id="GO:1990189">
    <property type="term" value="F:protein N-terminal-serine acetyltransferase activity"/>
    <property type="evidence" value="ECO:0007669"/>
    <property type="project" value="TreeGrafter"/>
</dbReference>